<dbReference type="InterPro" id="IPR013167">
    <property type="entry name" value="COG4_M"/>
</dbReference>
<evidence type="ECO:0000256" key="6">
    <source>
        <dbReference type="ARBA" id="ARBA00023034"/>
    </source>
</evidence>
<evidence type="ECO:0000256" key="3">
    <source>
        <dbReference type="ARBA" id="ARBA00020975"/>
    </source>
</evidence>
<dbReference type="SMART" id="SM00762">
    <property type="entry name" value="Cog4"/>
    <property type="match status" value="1"/>
</dbReference>
<evidence type="ECO:0000256" key="7">
    <source>
        <dbReference type="ARBA" id="ARBA00023136"/>
    </source>
</evidence>
<dbReference type="GO" id="GO:0000139">
    <property type="term" value="C:Golgi membrane"/>
    <property type="evidence" value="ECO:0007669"/>
    <property type="project" value="UniProtKB-SubCell"/>
</dbReference>
<evidence type="ECO:0000256" key="4">
    <source>
        <dbReference type="ARBA" id="ARBA00022448"/>
    </source>
</evidence>
<keyword evidence="11" id="KW-1185">Reference proteome</keyword>
<dbReference type="Proteomes" id="UP000006790">
    <property type="component" value="Chromosome 2"/>
</dbReference>
<evidence type="ECO:0000256" key="8">
    <source>
        <dbReference type="ARBA" id="ARBA00031340"/>
    </source>
</evidence>
<accession>G8JQJ6</accession>
<evidence type="ECO:0000256" key="5">
    <source>
        <dbReference type="ARBA" id="ARBA00022927"/>
    </source>
</evidence>
<comment type="similarity">
    <text evidence="2">Belongs to the COG4 family.</text>
</comment>
<keyword evidence="4" id="KW-0813">Transport</keyword>
<dbReference type="FunCoup" id="G8JQJ6">
    <property type="interactions" value="781"/>
</dbReference>
<dbReference type="Pfam" id="PF20663">
    <property type="entry name" value="COG4_N"/>
    <property type="match status" value="1"/>
</dbReference>
<dbReference type="InParanoid" id="G8JQJ6"/>
<organism evidence="10 11">
    <name type="scientific">Eremothecium cymbalariae (strain CBS 270.75 / DBVPG 7215 / KCTC 17166 / NRRL Y-17582)</name>
    <name type="common">Yeast</name>
    <dbReference type="NCBI Taxonomy" id="931890"/>
    <lineage>
        <taxon>Eukaryota</taxon>
        <taxon>Fungi</taxon>
        <taxon>Dikarya</taxon>
        <taxon>Ascomycota</taxon>
        <taxon>Saccharomycotina</taxon>
        <taxon>Saccharomycetes</taxon>
        <taxon>Saccharomycetales</taxon>
        <taxon>Saccharomycetaceae</taxon>
        <taxon>Eremothecium</taxon>
    </lineage>
</organism>
<evidence type="ECO:0000313" key="11">
    <source>
        <dbReference type="Proteomes" id="UP000006790"/>
    </source>
</evidence>
<dbReference type="KEGG" id="erc:Ecym_2616"/>
<dbReference type="STRING" id="931890.G8JQJ6"/>
<dbReference type="PANTHER" id="PTHR24016">
    <property type="entry name" value="CONSERVED OLIGOMERIC GOLGI COMPLEX SUBUNIT 4"/>
    <property type="match status" value="1"/>
</dbReference>
<dbReference type="InterPro" id="IPR048684">
    <property type="entry name" value="COG4_C"/>
</dbReference>
<dbReference type="GO" id="GO:0000425">
    <property type="term" value="P:pexophagy"/>
    <property type="evidence" value="ECO:0007669"/>
    <property type="project" value="EnsemblFungi"/>
</dbReference>
<dbReference type="eggNOG" id="KOG0412">
    <property type="taxonomic scope" value="Eukaryota"/>
</dbReference>
<protein>
    <recommendedName>
        <fullName evidence="3">Conserved oligomeric Golgi complex subunit 4</fullName>
    </recommendedName>
    <alternativeName>
        <fullName evidence="8">Component of oligomeric Golgi complex 4</fullName>
    </alternativeName>
</protein>
<evidence type="ECO:0000256" key="1">
    <source>
        <dbReference type="ARBA" id="ARBA00004395"/>
    </source>
</evidence>
<dbReference type="OMA" id="RASECQQ"/>
<dbReference type="RefSeq" id="XP_003645146.1">
    <property type="nucleotide sequence ID" value="XM_003645098.1"/>
</dbReference>
<keyword evidence="6" id="KW-0333">Golgi apparatus</keyword>
<proteinExistence type="inferred from homology"/>
<dbReference type="PANTHER" id="PTHR24016:SF0">
    <property type="entry name" value="CONSERVED OLIGOMERIC GOLGI COMPLEX SUBUNIT 4"/>
    <property type="match status" value="1"/>
</dbReference>
<name>G8JQJ6_ERECY</name>
<feature type="domain" description="COG4 transport protein middle alpha-helical bundle" evidence="9">
    <location>
        <begin position="189"/>
        <end position="518"/>
    </location>
</feature>
<evidence type="ECO:0000259" key="9">
    <source>
        <dbReference type="SMART" id="SM00762"/>
    </source>
</evidence>
<dbReference type="Pfam" id="PF20662">
    <property type="entry name" value="COG4_C"/>
    <property type="match status" value="1"/>
</dbReference>
<dbReference type="Gene3D" id="1.20.58.1970">
    <property type="match status" value="1"/>
</dbReference>
<sequence length="835" mass="96901">MAENTPQSFQSHQINDPNLSARLGRYYNLTNNFTTLSQVTKLQEVIRKDHMNTEQRLEEFIKESHEKHNEDIRKVELKKTNLTSALTNFHTALEHISISSNKSLELSKRIRTVENERNKVQITLKFIEDCRLLKSNISVIQNALEDKNYHLAADAIQEIRGLPPQVIRSEFANRVVPSSEIPDPPAQLLDDWTIKLSKIFHEQFLHASRVQNMELLTSYFQLFPKIGNSEMGLDIYSKHVCNILAEQSRKIMMGQIDKPHMFFSQALLHLFKTVSTIINDHSKIITKSYGAQNMVYVMDKIQKEADLQAGLIWDTFMDTRRMDKLLDGIKIWDESRGQWNKQQHFQQGSGHYSAEQDLPCTLNELSLLVSEYSAILQNWSMYCRFFALMWNEFSEKQVESLEIPDILSTGKFNEKVINSLGQFEILVKHHLYRSFSKAVELEELPSLNNYLENTEYKHEDLSSYPISSILEDLVLFLRTNLIATVNTGQTTLLSHFLGNLMGFIQSEYLIKVLQTRLKSIQQRLNSSLTLKKYIPPSEQTPVVSRSASPKPQVQDTGSKLSQFGFTFKSAATNTFTNLQSNLQSVYTDEDSILKLHHCLIYINTLSLGDIFFERLLIKEILQDQPKLLSNNFPFKDDSKRMADALSSLCKNIQTQNGKLLRWSLNQLFENLLQGRLKKMMSPLFSNGNDEEYICTAHDFENLSKLHQFVVQWKTLLRPFQNVLHKATYTNLLTIMVDWLCQLIEDRIWQIRCNELGALKLDRELSIFITTLCEQQYFLREKFTRLTQIILILGFDDDDIDITTQDIKDETLSSINWVLSSQERINARSLRMDTRN</sequence>
<evidence type="ECO:0000313" key="10">
    <source>
        <dbReference type="EMBL" id="AET38329.1"/>
    </source>
</evidence>
<comment type="subcellular location">
    <subcellularLocation>
        <location evidence="1">Golgi apparatus membrane</location>
        <topology evidence="1">Peripheral membrane protein</topology>
    </subcellularLocation>
</comment>
<keyword evidence="7" id="KW-0472">Membrane</keyword>
<evidence type="ECO:0000256" key="2">
    <source>
        <dbReference type="ARBA" id="ARBA00009215"/>
    </source>
</evidence>
<dbReference type="GO" id="GO:0032258">
    <property type="term" value="P:cytoplasm to vacuole targeting by the Cvt pathway"/>
    <property type="evidence" value="ECO:0007669"/>
    <property type="project" value="EnsemblFungi"/>
</dbReference>
<dbReference type="EMBL" id="CP002498">
    <property type="protein sequence ID" value="AET38329.1"/>
    <property type="molecule type" value="Genomic_DNA"/>
</dbReference>
<dbReference type="GO" id="GO:0017119">
    <property type="term" value="C:Golgi transport complex"/>
    <property type="evidence" value="ECO:0007669"/>
    <property type="project" value="EnsemblFungi"/>
</dbReference>
<reference evidence="11" key="1">
    <citation type="journal article" date="2012" name="G3 (Bethesda)">
        <title>Pichia sorbitophila, an interspecies yeast hybrid reveals early steps of genome resolution following polyploidization.</title>
        <authorList>
            <person name="Leh Louis V."/>
            <person name="Despons L."/>
            <person name="Friedrich A."/>
            <person name="Martin T."/>
            <person name="Durrens P."/>
            <person name="Casaregola S."/>
            <person name="Neuveglise C."/>
            <person name="Fairhead C."/>
            <person name="Marck C."/>
            <person name="Cruz J.A."/>
            <person name="Straub M.L."/>
            <person name="Kugler V."/>
            <person name="Sacerdot C."/>
            <person name="Uzunov Z."/>
            <person name="Thierry A."/>
            <person name="Weiss S."/>
            <person name="Bleykasten C."/>
            <person name="De Montigny J."/>
            <person name="Jacques N."/>
            <person name="Jung P."/>
            <person name="Lemaire M."/>
            <person name="Mallet S."/>
            <person name="Morel G."/>
            <person name="Richard G.F."/>
            <person name="Sarkar A."/>
            <person name="Savel G."/>
            <person name="Schacherer J."/>
            <person name="Seret M.L."/>
            <person name="Talla E."/>
            <person name="Samson G."/>
            <person name="Jubin C."/>
            <person name="Poulain J."/>
            <person name="Vacherie B."/>
            <person name="Barbe V."/>
            <person name="Pelletier E."/>
            <person name="Sherman D.J."/>
            <person name="Westhof E."/>
            <person name="Weissenbach J."/>
            <person name="Baret P.V."/>
            <person name="Wincker P."/>
            <person name="Gaillardin C."/>
            <person name="Dujon B."/>
            <person name="Souciet J.L."/>
        </authorList>
    </citation>
    <scope>NUCLEOTIDE SEQUENCE [LARGE SCALE GENOMIC DNA]</scope>
    <source>
        <strain evidence="11">CBS 270.75 / DBVPG 7215 / KCTC 17166 / NRRL Y-17582</strain>
    </source>
</reference>
<dbReference type="OrthoDB" id="47059at2759"/>
<gene>
    <name evidence="10" type="ordered locus">Ecym_2616</name>
</gene>
<dbReference type="GO" id="GO:0000301">
    <property type="term" value="P:retrograde transport, vesicle recycling within Golgi"/>
    <property type="evidence" value="ECO:0007669"/>
    <property type="project" value="EnsemblFungi"/>
</dbReference>
<dbReference type="Pfam" id="PF08318">
    <property type="entry name" value="COG4_m"/>
    <property type="match status" value="1"/>
</dbReference>
<dbReference type="InterPro" id="IPR048682">
    <property type="entry name" value="COG4"/>
</dbReference>
<dbReference type="GeneID" id="11470736"/>
<keyword evidence="5" id="KW-0653">Protein transport</keyword>
<dbReference type="AlphaFoldDB" id="G8JQJ6"/>
<dbReference type="HOGENOM" id="CLU_014853_3_0_1"/>
<dbReference type="InterPro" id="IPR048680">
    <property type="entry name" value="COG4_N"/>
</dbReference>